<evidence type="ECO:0000259" key="11">
    <source>
        <dbReference type="Pfam" id="PF16575"/>
    </source>
</evidence>
<dbReference type="InterPro" id="IPR027417">
    <property type="entry name" value="P-loop_NTPase"/>
</dbReference>
<dbReference type="CDD" id="cd01983">
    <property type="entry name" value="SIMIBI"/>
    <property type="match status" value="1"/>
</dbReference>
<comment type="function">
    <text evidence="8">Required for endonucleolytic cleavage during polyadenylation-dependent pre-mRNA 3'-end formation.</text>
</comment>
<dbReference type="InterPro" id="IPR038238">
    <property type="entry name" value="Clp1_C_sf"/>
</dbReference>
<comment type="caution">
    <text evidence="8">Lacks conserved residue(s) required for the propagation of feature annotation.</text>
</comment>
<protein>
    <recommendedName>
        <fullName evidence="3">Polynucleotide 5'-hydroxyl-kinase GRC3</fullName>
    </recommendedName>
    <alternativeName>
        <fullName evidence="2">Polynucleotide 5'-hydroxyl-kinase grc3</fullName>
    </alternativeName>
</protein>
<dbReference type="AlphaFoldDB" id="A0A4P9W8L0"/>
<dbReference type="InterPro" id="IPR045116">
    <property type="entry name" value="Clp1/Grc3"/>
</dbReference>
<dbReference type="Pfam" id="PF16575">
    <property type="entry name" value="CLP1_P"/>
    <property type="match status" value="1"/>
</dbReference>
<dbReference type="SUPFAM" id="SSF52540">
    <property type="entry name" value="P-loop containing nucleoside triphosphate hydrolases"/>
    <property type="match status" value="1"/>
</dbReference>
<organism evidence="12 13">
    <name type="scientific">Blyttiomyces helicus</name>
    <dbReference type="NCBI Taxonomy" id="388810"/>
    <lineage>
        <taxon>Eukaryota</taxon>
        <taxon>Fungi</taxon>
        <taxon>Fungi incertae sedis</taxon>
        <taxon>Chytridiomycota</taxon>
        <taxon>Chytridiomycota incertae sedis</taxon>
        <taxon>Chytridiomycetes</taxon>
        <taxon>Chytridiomycetes incertae sedis</taxon>
        <taxon>Blyttiomyces</taxon>
    </lineage>
</organism>
<dbReference type="Gene3D" id="2.60.120.1030">
    <property type="entry name" value="Clp1, DNA binding domain"/>
    <property type="match status" value="1"/>
</dbReference>
<comment type="subunit">
    <text evidence="8">Component of a pre-mRNA cleavage factor complex. Interacts directly with PCF11.</text>
</comment>
<evidence type="ECO:0000256" key="3">
    <source>
        <dbReference type="ARBA" id="ARBA00019824"/>
    </source>
</evidence>
<dbReference type="InterPro" id="IPR028606">
    <property type="entry name" value="Clp1"/>
</dbReference>
<dbReference type="GO" id="GO:0031124">
    <property type="term" value="P:mRNA 3'-end processing"/>
    <property type="evidence" value="ECO:0007669"/>
    <property type="project" value="UniProtKB-UniRule"/>
</dbReference>
<evidence type="ECO:0000256" key="5">
    <source>
        <dbReference type="ARBA" id="ARBA00022741"/>
    </source>
</evidence>
<dbReference type="InterPro" id="IPR032319">
    <property type="entry name" value="CLP1_P"/>
</dbReference>
<dbReference type="PANTHER" id="PTHR12755:SF6">
    <property type="entry name" value="POLYRIBONUCLEOTIDE 5'-HYDROXYL-KINASE CLP1"/>
    <property type="match status" value="1"/>
</dbReference>
<keyword evidence="5 8" id="KW-0547">Nucleotide-binding</keyword>
<keyword evidence="7 8" id="KW-0539">Nucleus</keyword>
<gene>
    <name evidence="8" type="primary">CLP1</name>
    <name evidence="12" type="ORF">BDK51DRAFT_36181</name>
</gene>
<name>A0A4P9W8L0_9FUNG</name>
<feature type="domain" description="Clp1 P-loop" evidence="11">
    <location>
        <begin position="73"/>
        <end position="267"/>
    </location>
</feature>
<reference evidence="13" key="1">
    <citation type="journal article" date="2018" name="Nat. Microbiol.">
        <title>Leveraging single-cell genomics to expand the fungal tree of life.</title>
        <authorList>
            <person name="Ahrendt S.R."/>
            <person name="Quandt C.A."/>
            <person name="Ciobanu D."/>
            <person name="Clum A."/>
            <person name="Salamov A."/>
            <person name="Andreopoulos B."/>
            <person name="Cheng J.F."/>
            <person name="Woyke T."/>
            <person name="Pelin A."/>
            <person name="Henrissat B."/>
            <person name="Reynolds N.K."/>
            <person name="Benny G.L."/>
            <person name="Smith M.E."/>
            <person name="James T.Y."/>
            <person name="Grigoriev I.V."/>
        </authorList>
    </citation>
    <scope>NUCLEOTIDE SEQUENCE [LARGE SCALE GENOMIC DNA]</scope>
</reference>
<feature type="domain" description="Clp1 C-terminal" evidence="9">
    <location>
        <begin position="273"/>
        <end position="401"/>
    </location>
</feature>
<dbReference type="GO" id="GO:0005849">
    <property type="term" value="C:mRNA cleavage factor complex"/>
    <property type="evidence" value="ECO:0007669"/>
    <property type="project" value="UniProtKB-UniRule"/>
</dbReference>
<keyword evidence="6 8" id="KW-0067">ATP-binding</keyword>
<dbReference type="Gene3D" id="2.40.30.330">
    <property type="entry name" value="Pre-mRNA cleavage complex subunit Clp1, C-terminal domain"/>
    <property type="match status" value="1"/>
</dbReference>
<sequence>MAPLKSGHAEIFGSELAKGPEYSFSGRKLAPTVDYVAEETPMQSYLNVHLALEDLREEAAASGADGPKVMIVGPADVGKSSLAKILSNYAAKRGRKPVFVDIDTNEGSVTLPGSLSATAIGKPIDVEDELGAATSATGTSPIVYYYGYSSPIEKPKLYSLLTTRLSTLVKRKLSHDDVRTSGLIINTPSQFVEPGGYDLLTHAIDSFGANAILVLGHERLYSDLSRRFRDTEGVAVLKLAKSGGVVTRDKSYRRQLQMQKIKEYFYGTRKHELSPYSNIIGFGDVAVRRVGEGTLAPSSALPLGMERKLLETRLVKVEPGDILLHSVLAISNAVAPEKPAAADAKPLTPEEESSLVLEANLAGFVYVSEVDEGKHKMTVLAPNPGRLPKRYLLMATLKWMES</sequence>
<dbReference type="GO" id="GO:0005524">
    <property type="term" value="F:ATP binding"/>
    <property type="evidence" value="ECO:0007669"/>
    <property type="project" value="UniProtKB-UniRule"/>
</dbReference>
<dbReference type="GO" id="GO:0006388">
    <property type="term" value="P:tRNA splicing, via endonucleolytic cleavage and ligation"/>
    <property type="evidence" value="ECO:0007669"/>
    <property type="project" value="TreeGrafter"/>
</dbReference>
<evidence type="ECO:0000256" key="4">
    <source>
        <dbReference type="ARBA" id="ARBA00022664"/>
    </source>
</evidence>
<feature type="binding site" evidence="8">
    <location>
        <begin position="76"/>
        <end position="81"/>
    </location>
    <ligand>
        <name>ATP</name>
        <dbReference type="ChEBI" id="CHEBI:30616"/>
    </ligand>
</feature>
<dbReference type="Pfam" id="PF06807">
    <property type="entry name" value="Clp1"/>
    <property type="match status" value="1"/>
</dbReference>
<comment type="similarity">
    <text evidence="8">Belongs to the Clp1 family. Clp1 subfamily.</text>
</comment>
<dbReference type="Gene3D" id="3.40.50.300">
    <property type="entry name" value="P-loop containing nucleotide triphosphate hydrolases"/>
    <property type="match status" value="1"/>
</dbReference>
<dbReference type="Pfam" id="PF16573">
    <property type="entry name" value="CLP1_N"/>
    <property type="match status" value="1"/>
</dbReference>
<keyword evidence="4 8" id="KW-0507">mRNA processing</keyword>
<evidence type="ECO:0000256" key="8">
    <source>
        <dbReference type="HAMAP-Rule" id="MF_03035"/>
    </source>
</evidence>
<dbReference type="InterPro" id="IPR038239">
    <property type="entry name" value="Clp1_N_sf"/>
</dbReference>
<comment type="subcellular location">
    <subcellularLocation>
        <location evidence="1 8">Nucleus</location>
    </subcellularLocation>
</comment>
<keyword evidence="13" id="KW-1185">Reference proteome</keyword>
<evidence type="ECO:0000313" key="13">
    <source>
        <dbReference type="Proteomes" id="UP000269721"/>
    </source>
</evidence>
<evidence type="ECO:0000256" key="7">
    <source>
        <dbReference type="ARBA" id="ARBA00023242"/>
    </source>
</evidence>
<proteinExistence type="inferred from homology"/>
<evidence type="ECO:0000256" key="1">
    <source>
        <dbReference type="ARBA" id="ARBA00004123"/>
    </source>
</evidence>
<feature type="domain" description="Clp1 N-terminal" evidence="10">
    <location>
        <begin position="4"/>
        <end position="59"/>
    </location>
</feature>
<dbReference type="InterPro" id="IPR010655">
    <property type="entry name" value="Clp1_C"/>
</dbReference>
<dbReference type="InterPro" id="IPR032324">
    <property type="entry name" value="Clp1_N"/>
</dbReference>
<dbReference type="HAMAP" id="MF_03035">
    <property type="entry name" value="Clp1"/>
    <property type="match status" value="1"/>
</dbReference>
<accession>A0A4P9W8L0</accession>
<dbReference type="EMBL" id="KZ997155">
    <property type="protein sequence ID" value="RKO87795.1"/>
    <property type="molecule type" value="Genomic_DNA"/>
</dbReference>
<evidence type="ECO:0000256" key="6">
    <source>
        <dbReference type="ARBA" id="ARBA00022840"/>
    </source>
</evidence>
<feature type="binding site" evidence="8">
    <location>
        <position position="28"/>
    </location>
    <ligand>
        <name>ATP</name>
        <dbReference type="ChEBI" id="CHEBI:30616"/>
    </ligand>
</feature>
<evidence type="ECO:0000259" key="9">
    <source>
        <dbReference type="Pfam" id="PF06807"/>
    </source>
</evidence>
<evidence type="ECO:0000256" key="2">
    <source>
        <dbReference type="ARBA" id="ARBA00018706"/>
    </source>
</evidence>
<dbReference type="GO" id="GO:0051731">
    <property type="term" value="F:polynucleotide 5'-hydroxyl-kinase activity"/>
    <property type="evidence" value="ECO:0007669"/>
    <property type="project" value="InterPro"/>
</dbReference>
<evidence type="ECO:0000259" key="10">
    <source>
        <dbReference type="Pfam" id="PF16573"/>
    </source>
</evidence>
<evidence type="ECO:0000313" key="12">
    <source>
        <dbReference type="EMBL" id="RKO87795.1"/>
    </source>
</evidence>
<dbReference type="Proteomes" id="UP000269721">
    <property type="component" value="Unassembled WGS sequence"/>
</dbReference>
<dbReference type="OrthoDB" id="258143at2759"/>
<dbReference type="PANTHER" id="PTHR12755">
    <property type="entry name" value="CLEAVAGE/POLYADENYLATION FACTOR IA SUBUNIT CLP1P"/>
    <property type="match status" value="1"/>
</dbReference>